<evidence type="ECO:0000256" key="1">
    <source>
        <dbReference type="ARBA" id="ARBA00006206"/>
    </source>
</evidence>
<dbReference type="GO" id="GO:0033499">
    <property type="term" value="P:galactose catabolic process via UDP-galactose, Leloir pathway"/>
    <property type="evidence" value="ECO:0007669"/>
    <property type="project" value="TreeGrafter"/>
</dbReference>
<evidence type="ECO:0000256" key="2">
    <source>
        <dbReference type="ARBA" id="ARBA00023235"/>
    </source>
</evidence>
<dbReference type="PANTHER" id="PTHR10091">
    <property type="entry name" value="ALDOSE-1-EPIMERASE"/>
    <property type="match status" value="1"/>
</dbReference>
<dbReference type="EMBL" id="WEZQ01000001">
    <property type="protein sequence ID" value="MYV15955.1"/>
    <property type="molecule type" value="Genomic_DNA"/>
</dbReference>
<dbReference type="InterPro" id="IPR011013">
    <property type="entry name" value="Gal_mutarotase_sf_dom"/>
</dbReference>
<keyword evidence="2" id="KW-0413">Isomerase</keyword>
<evidence type="ECO:0000313" key="4">
    <source>
        <dbReference type="EMBL" id="MYV15955.1"/>
    </source>
</evidence>
<dbReference type="SUPFAM" id="SSF74650">
    <property type="entry name" value="Galactose mutarotase-like"/>
    <property type="match status" value="1"/>
</dbReference>
<dbReference type="OrthoDB" id="9779408at2"/>
<dbReference type="AlphaFoldDB" id="A0A6N9HZ26"/>
<dbReference type="GO" id="GO:0004034">
    <property type="term" value="F:aldose 1-epimerase activity"/>
    <property type="evidence" value="ECO:0007669"/>
    <property type="project" value="TreeGrafter"/>
</dbReference>
<dbReference type="Proteomes" id="UP000449209">
    <property type="component" value="Unassembled WGS sequence"/>
</dbReference>
<evidence type="ECO:0000256" key="3">
    <source>
        <dbReference type="ARBA" id="ARBA00023277"/>
    </source>
</evidence>
<dbReference type="GO" id="GO:0006006">
    <property type="term" value="P:glucose metabolic process"/>
    <property type="evidence" value="ECO:0007669"/>
    <property type="project" value="TreeGrafter"/>
</dbReference>
<gene>
    <name evidence="4" type="ORF">GB993_00215</name>
</gene>
<protein>
    <recommendedName>
        <fullName evidence="6">Maltose epimerase</fullName>
    </recommendedName>
</protein>
<dbReference type="GO" id="GO:0030246">
    <property type="term" value="F:carbohydrate binding"/>
    <property type="evidence" value="ECO:0007669"/>
    <property type="project" value="InterPro"/>
</dbReference>
<sequence length="346" mass="38428">MITNKIEEFDHHNGHLIKKFTLINKRGSSISVLDFGATWYEYRLARHDQTTQNVLLNEPDIAHYLNNPFYLGATIGRVTGRIKNGRFTLGGKQFQLQQNEGATTLHGGPHGFAYLQWEGTILSTDEGDNYLQFSRQVDQSLDGFPGTMTVTVTYSLSEDDTVDITYQAICDTDTLFSPTCHAYFNLNKDNQDIRNHDIKSNAQFVEALDEEHVPNGILAPIDNDMYDYRNFKNVGQAIKSIIDSNHGAGIDDTFLTPAGADVTIRDQESNLTLQTTADRNGVTIFTANGFTPTMQTNKGAGKPFLGIAVEPHILSNAINLEGFGNMILKAGVNQTYHARYHVSEGV</sequence>
<dbReference type="InterPro" id="IPR047215">
    <property type="entry name" value="Galactose_mutarotase-like"/>
</dbReference>
<dbReference type="InterPro" id="IPR008183">
    <property type="entry name" value="Aldose_1/G6P_1-epimerase"/>
</dbReference>
<dbReference type="Gene3D" id="2.70.98.10">
    <property type="match status" value="1"/>
</dbReference>
<reference evidence="4 5" key="1">
    <citation type="journal article" date="2019" name="Appl. Environ. Microbiol.">
        <title>Genetic determinants of hydroxycinnamic acid metabolism in heterofermentative lactobacilli.</title>
        <authorList>
            <person name="Gaur G."/>
            <person name="Oh J.H."/>
            <person name="Filannino P."/>
            <person name="Gobbetti M."/>
            <person name="van Pijkeren J.P."/>
            <person name="Ganzle M.G."/>
        </authorList>
    </citation>
    <scope>NUCLEOTIDE SEQUENCE [LARGE SCALE GENOMIC DNA]</scope>
    <source>
        <strain evidence="4 5">C5</strain>
    </source>
</reference>
<comment type="similarity">
    <text evidence="1">Belongs to the aldose epimerase family.</text>
</comment>
<dbReference type="PANTHER" id="PTHR10091:SF0">
    <property type="entry name" value="GALACTOSE MUTAROTASE"/>
    <property type="match status" value="1"/>
</dbReference>
<keyword evidence="3" id="KW-0119">Carbohydrate metabolism</keyword>
<dbReference type="RefSeq" id="WP_161002585.1">
    <property type="nucleotide sequence ID" value="NZ_WEZQ01000001.1"/>
</dbReference>
<proteinExistence type="inferred from homology"/>
<name>A0A6N9HZ26_9LACO</name>
<evidence type="ECO:0008006" key="6">
    <source>
        <dbReference type="Google" id="ProtNLM"/>
    </source>
</evidence>
<accession>A0A6N9HZ26</accession>
<dbReference type="Pfam" id="PF01263">
    <property type="entry name" value="Aldose_epim"/>
    <property type="match status" value="1"/>
</dbReference>
<evidence type="ECO:0000313" key="5">
    <source>
        <dbReference type="Proteomes" id="UP000449209"/>
    </source>
</evidence>
<dbReference type="InterPro" id="IPR014718">
    <property type="entry name" value="GH-type_carb-bd"/>
</dbReference>
<dbReference type="GO" id="GO:0005737">
    <property type="term" value="C:cytoplasm"/>
    <property type="evidence" value="ECO:0007669"/>
    <property type="project" value="TreeGrafter"/>
</dbReference>
<comment type="caution">
    <text evidence="4">The sequence shown here is derived from an EMBL/GenBank/DDBJ whole genome shotgun (WGS) entry which is preliminary data.</text>
</comment>
<dbReference type="CDD" id="cd09019">
    <property type="entry name" value="galactose_mutarotase_like"/>
    <property type="match status" value="1"/>
</dbReference>
<organism evidence="4 5">
    <name type="scientific">Furfurilactobacillus milii</name>
    <dbReference type="NCBI Taxonomy" id="2888272"/>
    <lineage>
        <taxon>Bacteria</taxon>
        <taxon>Bacillati</taxon>
        <taxon>Bacillota</taxon>
        <taxon>Bacilli</taxon>
        <taxon>Lactobacillales</taxon>
        <taxon>Lactobacillaceae</taxon>
        <taxon>Furfurilactobacillus</taxon>
    </lineage>
</organism>